<dbReference type="InterPro" id="IPR021095">
    <property type="entry name" value="DUF3734"/>
</dbReference>
<name>A0A963Z4Z8_9PROT</name>
<dbReference type="PANTHER" id="PTHR14226">
    <property type="entry name" value="NEUROPATHY TARGET ESTERASE/SWISS CHEESE D.MELANOGASTER"/>
    <property type="match status" value="1"/>
</dbReference>
<evidence type="ECO:0000256" key="1">
    <source>
        <dbReference type="ARBA" id="ARBA00022801"/>
    </source>
</evidence>
<dbReference type="Proteomes" id="UP000721844">
    <property type="component" value="Unassembled WGS sequence"/>
</dbReference>
<dbReference type="GO" id="GO:0016042">
    <property type="term" value="P:lipid catabolic process"/>
    <property type="evidence" value="ECO:0007669"/>
    <property type="project" value="UniProtKB-UniRule"/>
</dbReference>
<dbReference type="InterPro" id="IPR050301">
    <property type="entry name" value="NTE"/>
</dbReference>
<dbReference type="SUPFAM" id="SSF52151">
    <property type="entry name" value="FabD/lysophospholipase-like"/>
    <property type="match status" value="1"/>
</dbReference>
<keyword evidence="2 4" id="KW-0442">Lipid degradation</keyword>
<feature type="active site" description="Nucleophile" evidence="4">
    <location>
        <position position="56"/>
    </location>
</feature>
<sequence length="381" mass="42319">MDATPPFESSGPDRPGLPHHVALILQGGGALGAYQGGVFQAMDEAGIAPNWLCGVSIGAINSAIIAGNAPQDRLPRLRAFWELITPERPSLPFIDGDLPRRFENEAAALGALLLGQPGFFKPNFPGPMFSLPGSAQATAFYDTAPLRDTLLRFVDFDRLNSGETRCAVGAVNVETGNFAYFDNATMTLGPEHIMASGALPPGFPMVEIGMEYFWDGALISNTPLMHLLINIESCSALVFQVDLFSARGPIPRTLRDVGLRQKEIGYSSRTRLVTDFFKREFALKNRLRDLLDRMPEAQLTPEDRAERRRLANLPRLSVLELIYEHAVYEGESRDYEFSRRSMLDHWNRGYRATQQTLAQKDWLRIPSEAGIVSHDINRDLS</sequence>
<reference evidence="6 7" key="1">
    <citation type="journal article" date="2021" name="Microorganisms">
        <title>Acidisoma silvae sp. nov. and Acidisomacellulosilytica sp. nov., Two Acidophilic Bacteria Isolated from Decaying Wood, Hydrolyzing Cellulose and Producing Poly-3-hydroxybutyrate.</title>
        <authorList>
            <person name="Mieszkin S."/>
            <person name="Pouder E."/>
            <person name="Uroz S."/>
            <person name="Simon-Colin C."/>
            <person name="Alain K."/>
        </authorList>
    </citation>
    <scope>NUCLEOTIDE SEQUENCE [LARGE SCALE GENOMIC DNA]</scope>
    <source>
        <strain evidence="6 7">HW T5.17</strain>
    </source>
</reference>
<dbReference type="Pfam" id="PF01734">
    <property type="entry name" value="Patatin"/>
    <property type="match status" value="1"/>
</dbReference>
<organism evidence="6 7">
    <name type="scientific">Acidisoma cellulosilyticum</name>
    <dbReference type="NCBI Taxonomy" id="2802395"/>
    <lineage>
        <taxon>Bacteria</taxon>
        <taxon>Pseudomonadati</taxon>
        <taxon>Pseudomonadota</taxon>
        <taxon>Alphaproteobacteria</taxon>
        <taxon>Acetobacterales</taxon>
        <taxon>Acidocellaceae</taxon>
        <taxon>Acidisoma</taxon>
    </lineage>
</organism>
<comment type="caution">
    <text evidence="6">The sequence shown here is derived from an EMBL/GenBank/DDBJ whole genome shotgun (WGS) entry which is preliminary data.</text>
</comment>
<accession>A0A963Z4Z8</accession>
<keyword evidence="7" id="KW-1185">Reference proteome</keyword>
<dbReference type="CDD" id="cd07209">
    <property type="entry name" value="Pat_hypo_Ecoli_Z1214_like"/>
    <property type="match status" value="1"/>
</dbReference>
<feature type="short sequence motif" description="DGA/G" evidence="4">
    <location>
        <begin position="215"/>
        <end position="217"/>
    </location>
</feature>
<feature type="short sequence motif" description="GXSXG" evidence="4">
    <location>
        <begin position="54"/>
        <end position="58"/>
    </location>
</feature>
<evidence type="ECO:0000256" key="3">
    <source>
        <dbReference type="ARBA" id="ARBA00023098"/>
    </source>
</evidence>
<dbReference type="GO" id="GO:0016787">
    <property type="term" value="F:hydrolase activity"/>
    <property type="evidence" value="ECO:0007669"/>
    <property type="project" value="UniProtKB-UniRule"/>
</dbReference>
<evidence type="ECO:0000313" key="6">
    <source>
        <dbReference type="EMBL" id="MCB8882877.1"/>
    </source>
</evidence>
<keyword evidence="1 4" id="KW-0378">Hydrolase</keyword>
<dbReference type="PROSITE" id="PS51635">
    <property type="entry name" value="PNPLA"/>
    <property type="match status" value="1"/>
</dbReference>
<dbReference type="PANTHER" id="PTHR14226:SF57">
    <property type="entry name" value="BLR7027 PROTEIN"/>
    <property type="match status" value="1"/>
</dbReference>
<feature type="short sequence motif" description="GXGXXG" evidence="4">
    <location>
        <begin position="27"/>
        <end position="32"/>
    </location>
</feature>
<evidence type="ECO:0000259" key="5">
    <source>
        <dbReference type="PROSITE" id="PS51635"/>
    </source>
</evidence>
<dbReference type="RefSeq" id="WP_227309528.1">
    <property type="nucleotide sequence ID" value="NZ_JAESVA010000009.1"/>
</dbReference>
<dbReference type="EMBL" id="JAESVA010000009">
    <property type="protein sequence ID" value="MCB8882877.1"/>
    <property type="molecule type" value="Genomic_DNA"/>
</dbReference>
<proteinExistence type="predicted"/>
<evidence type="ECO:0000256" key="4">
    <source>
        <dbReference type="PROSITE-ProRule" id="PRU01161"/>
    </source>
</evidence>
<dbReference type="Pfam" id="PF12536">
    <property type="entry name" value="DUF3734"/>
    <property type="match status" value="1"/>
</dbReference>
<dbReference type="AlphaFoldDB" id="A0A963Z4Z8"/>
<dbReference type="Gene3D" id="3.40.1090.10">
    <property type="entry name" value="Cytosolic phospholipase A2 catalytic domain"/>
    <property type="match status" value="2"/>
</dbReference>
<dbReference type="InterPro" id="IPR016035">
    <property type="entry name" value="Acyl_Trfase/lysoPLipase"/>
</dbReference>
<dbReference type="InterPro" id="IPR002641">
    <property type="entry name" value="PNPLA_dom"/>
</dbReference>
<evidence type="ECO:0000256" key="2">
    <source>
        <dbReference type="ARBA" id="ARBA00022963"/>
    </source>
</evidence>
<feature type="active site" description="Proton acceptor" evidence="4">
    <location>
        <position position="215"/>
    </location>
</feature>
<keyword evidence="3 4" id="KW-0443">Lipid metabolism</keyword>
<feature type="domain" description="PNPLA" evidence="5">
    <location>
        <begin position="23"/>
        <end position="228"/>
    </location>
</feature>
<gene>
    <name evidence="6" type="ORF">ACELLULO517_21705</name>
</gene>
<evidence type="ECO:0000313" key="7">
    <source>
        <dbReference type="Proteomes" id="UP000721844"/>
    </source>
</evidence>
<protein>
    <submittedName>
        <fullName evidence="6">Patatin-like phospholipase family protein</fullName>
    </submittedName>
</protein>